<dbReference type="EMBL" id="JAGTXO010000024">
    <property type="protein sequence ID" value="KAG8461696.1"/>
    <property type="molecule type" value="Genomic_DNA"/>
</dbReference>
<evidence type="ECO:0000256" key="1">
    <source>
        <dbReference type="ARBA" id="ARBA00022723"/>
    </source>
</evidence>
<proteinExistence type="predicted"/>
<keyword evidence="1 5" id="KW-0479">Metal-binding</keyword>
<evidence type="ECO:0000256" key="5">
    <source>
        <dbReference type="PIRSR" id="PIRSR604574-2"/>
    </source>
</evidence>
<accession>A0A8J5X5S6</accession>
<dbReference type="InterPro" id="IPR037151">
    <property type="entry name" value="AlkB-like_sf"/>
</dbReference>
<sequence>MPPSATVLEPGLVVVRGLLSSAEEERTAREAWAIGQGNGGFYKDGALNAAAGRGRIYDRAERFAAHYKATCDAAVAEARRVDPTMPPMLFTHLLINCYLTRDGLMWHRDIYENDGKSDHPVVNLSLGAACRFGWKHERQDEGQSVVLESGDVLLFGGPCRYILHTIEEILLDTTPPWMDGFEPGPLRFSFTFRDAPEVLGREEEFRFFKFSADMKEQDDFDKARRDERAALARAYQPPKMAVVPATPAA</sequence>
<dbReference type="InterPro" id="IPR004574">
    <property type="entry name" value="Alkb"/>
</dbReference>
<dbReference type="PROSITE" id="PS51471">
    <property type="entry name" value="FE2OG_OXY"/>
    <property type="match status" value="1"/>
</dbReference>
<feature type="binding site" evidence="5">
    <location>
        <position position="109"/>
    </location>
    <ligand>
        <name>Fe cation</name>
        <dbReference type="ChEBI" id="CHEBI:24875"/>
        <note>catalytic</note>
    </ligand>
</feature>
<name>A0A8J5X5S6_DIALT</name>
<dbReference type="PANTHER" id="PTHR16557">
    <property type="entry name" value="ALKYLATED DNA REPAIR PROTEIN ALKB-RELATED"/>
    <property type="match status" value="1"/>
</dbReference>
<gene>
    <name evidence="7" type="ORF">KFE25_001314</name>
</gene>
<keyword evidence="4 5" id="KW-0408">Iron</keyword>
<dbReference type="InterPro" id="IPR005123">
    <property type="entry name" value="Oxoglu/Fe-dep_dioxygenase_dom"/>
</dbReference>
<keyword evidence="8" id="KW-1185">Reference proteome</keyword>
<dbReference type="Proteomes" id="UP000751190">
    <property type="component" value="Unassembled WGS sequence"/>
</dbReference>
<feature type="domain" description="Fe2OG dioxygenase" evidence="6">
    <location>
        <begin position="89"/>
        <end position="196"/>
    </location>
</feature>
<feature type="binding site" evidence="5">
    <location>
        <position position="164"/>
    </location>
    <ligand>
        <name>Fe cation</name>
        <dbReference type="ChEBI" id="CHEBI:24875"/>
        <note>catalytic</note>
    </ligand>
</feature>
<evidence type="ECO:0000313" key="8">
    <source>
        <dbReference type="Proteomes" id="UP000751190"/>
    </source>
</evidence>
<comment type="cofactor">
    <cofactor evidence="5">
        <name>Fe(2+)</name>
        <dbReference type="ChEBI" id="CHEBI:29033"/>
    </cofactor>
    <text evidence="5">Binds 1 Fe(2+) ion per subunit.</text>
</comment>
<dbReference type="GO" id="GO:0035516">
    <property type="term" value="F:broad specificity oxidative DNA demethylase activity"/>
    <property type="evidence" value="ECO:0007669"/>
    <property type="project" value="TreeGrafter"/>
</dbReference>
<evidence type="ECO:0000256" key="2">
    <source>
        <dbReference type="ARBA" id="ARBA00022964"/>
    </source>
</evidence>
<evidence type="ECO:0000256" key="3">
    <source>
        <dbReference type="ARBA" id="ARBA00023002"/>
    </source>
</evidence>
<feature type="binding site" evidence="5">
    <location>
        <position position="107"/>
    </location>
    <ligand>
        <name>Fe cation</name>
        <dbReference type="ChEBI" id="CHEBI:24875"/>
        <note>catalytic</note>
    </ligand>
</feature>
<dbReference type="GO" id="GO:0035515">
    <property type="term" value="F:oxidative RNA demethylase activity"/>
    <property type="evidence" value="ECO:0007669"/>
    <property type="project" value="TreeGrafter"/>
</dbReference>
<comment type="caution">
    <text evidence="7">The sequence shown here is derived from an EMBL/GenBank/DDBJ whole genome shotgun (WGS) entry which is preliminary data.</text>
</comment>
<protein>
    <recommendedName>
        <fullName evidence="6">Fe2OG dioxygenase domain-containing protein</fullName>
    </recommendedName>
</protein>
<dbReference type="GO" id="GO:0035513">
    <property type="term" value="P:oxidative RNA demethylation"/>
    <property type="evidence" value="ECO:0007669"/>
    <property type="project" value="TreeGrafter"/>
</dbReference>
<dbReference type="InterPro" id="IPR027450">
    <property type="entry name" value="AlkB-like"/>
</dbReference>
<reference evidence="7" key="1">
    <citation type="submission" date="2021-05" db="EMBL/GenBank/DDBJ databases">
        <title>The genome of the haptophyte Pavlova lutheri (Diacronema luteri, Pavlovales) - a model for lipid biosynthesis in eukaryotic algae.</title>
        <authorList>
            <person name="Hulatt C.J."/>
            <person name="Posewitz M.C."/>
        </authorList>
    </citation>
    <scope>NUCLEOTIDE SEQUENCE</scope>
    <source>
        <strain evidence="7">NIVA-4/92</strain>
    </source>
</reference>
<dbReference type="OMA" id="HERQDEG"/>
<keyword evidence="3" id="KW-0560">Oxidoreductase</keyword>
<dbReference type="GO" id="GO:0005737">
    <property type="term" value="C:cytoplasm"/>
    <property type="evidence" value="ECO:0007669"/>
    <property type="project" value="TreeGrafter"/>
</dbReference>
<evidence type="ECO:0000259" key="6">
    <source>
        <dbReference type="PROSITE" id="PS51471"/>
    </source>
</evidence>
<dbReference type="PANTHER" id="PTHR16557:SF2">
    <property type="entry name" value="NUCLEIC ACID DIOXYGENASE ALKBH1"/>
    <property type="match status" value="1"/>
</dbReference>
<dbReference type="AlphaFoldDB" id="A0A8J5X5S6"/>
<dbReference type="SUPFAM" id="SSF51197">
    <property type="entry name" value="Clavaminate synthase-like"/>
    <property type="match status" value="1"/>
</dbReference>
<organism evidence="7 8">
    <name type="scientific">Diacronema lutheri</name>
    <name type="common">Unicellular marine alga</name>
    <name type="synonym">Monochrysis lutheri</name>
    <dbReference type="NCBI Taxonomy" id="2081491"/>
    <lineage>
        <taxon>Eukaryota</taxon>
        <taxon>Haptista</taxon>
        <taxon>Haptophyta</taxon>
        <taxon>Pavlovophyceae</taxon>
        <taxon>Pavlovales</taxon>
        <taxon>Pavlovaceae</taxon>
        <taxon>Diacronema</taxon>
    </lineage>
</organism>
<dbReference type="Pfam" id="PF13532">
    <property type="entry name" value="2OG-FeII_Oxy_2"/>
    <property type="match status" value="1"/>
</dbReference>
<evidence type="ECO:0000256" key="4">
    <source>
        <dbReference type="ARBA" id="ARBA00023004"/>
    </source>
</evidence>
<dbReference type="OrthoDB" id="6614653at2759"/>
<dbReference type="GO" id="GO:0008198">
    <property type="term" value="F:ferrous iron binding"/>
    <property type="evidence" value="ECO:0007669"/>
    <property type="project" value="TreeGrafter"/>
</dbReference>
<evidence type="ECO:0000313" key="7">
    <source>
        <dbReference type="EMBL" id="KAG8461696.1"/>
    </source>
</evidence>
<dbReference type="Gene3D" id="2.60.120.590">
    <property type="entry name" value="Alpha-ketoglutarate-dependent dioxygenase AlkB-like"/>
    <property type="match status" value="1"/>
</dbReference>
<keyword evidence="2" id="KW-0223">Dioxygenase</keyword>